<evidence type="ECO:0000256" key="1">
    <source>
        <dbReference type="SAM" id="MobiDB-lite"/>
    </source>
</evidence>
<name>A0AAU9JMX3_9CILI</name>
<organism evidence="2 3">
    <name type="scientific">Blepharisma stoltei</name>
    <dbReference type="NCBI Taxonomy" id="1481888"/>
    <lineage>
        <taxon>Eukaryota</taxon>
        <taxon>Sar</taxon>
        <taxon>Alveolata</taxon>
        <taxon>Ciliophora</taxon>
        <taxon>Postciliodesmatophora</taxon>
        <taxon>Heterotrichea</taxon>
        <taxon>Heterotrichida</taxon>
        <taxon>Blepharismidae</taxon>
        <taxon>Blepharisma</taxon>
    </lineage>
</organism>
<evidence type="ECO:0000313" key="2">
    <source>
        <dbReference type="EMBL" id="CAG9322213.1"/>
    </source>
</evidence>
<comment type="caution">
    <text evidence="2">The sequence shown here is derived from an EMBL/GenBank/DDBJ whole genome shotgun (WGS) entry which is preliminary data.</text>
</comment>
<accession>A0AAU9JMX3</accession>
<dbReference type="AlphaFoldDB" id="A0AAU9JMX3"/>
<sequence>MGCVDSKSSISIEERAIMIAEEELGYGNKYSRDVDFVHRKYSVSGLINAEQWRDISNSLLIKSENTPRNAKIEDFFSSFKSIDGKLPLRSLLIIGVLLSEGRASDKARLLFEIYDIKNQKSLPKSIIQALVDEMLDISINKLPILVCPHHVANEDEVKKYLKDLRGYQEVSKTAIIARFLGTGEGEEQEISLSVFVKNFEDGVTARLLTAHGLREFVYCQKPVRKSRDYLTKNDKKKAKDDGKDKKEEKTSSDSSDSSSSEDKKKKSKNQKNSEEVQPEQPAEKA</sequence>
<feature type="compositionally biased region" description="Basic and acidic residues" evidence="1">
    <location>
        <begin position="230"/>
        <end position="251"/>
    </location>
</feature>
<dbReference type="Proteomes" id="UP001162131">
    <property type="component" value="Unassembled WGS sequence"/>
</dbReference>
<reference evidence="2" key="1">
    <citation type="submission" date="2021-09" db="EMBL/GenBank/DDBJ databases">
        <authorList>
            <consortium name="AG Swart"/>
            <person name="Singh M."/>
            <person name="Singh A."/>
            <person name="Seah K."/>
            <person name="Emmerich C."/>
        </authorList>
    </citation>
    <scope>NUCLEOTIDE SEQUENCE</scope>
    <source>
        <strain evidence="2">ATCC30299</strain>
    </source>
</reference>
<evidence type="ECO:0000313" key="3">
    <source>
        <dbReference type="Proteomes" id="UP001162131"/>
    </source>
</evidence>
<gene>
    <name evidence="2" type="ORF">BSTOLATCC_MIC30588</name>
</gene>
<dbReference type="EMBL" id="CAJZBQ010000030">
    <property type="protein sequence ID" value="CAG9322213.1"/>
    <property type="molecule type" value="Genomic_DNA"/>
</dbReference>
<proteinExistence type="predicted"/>
<feature type="region of interest" description="Disordered" evidence="1">
    <location>
        <begin position="230"/>
        <end position="285"/>
    </location>
</feature>
<protein>
    <submittedName>
        <fullName evidence="2">Uncharacterized protein</fullName>
    </submittedName>
</protein>
<keyword evidence="3" id="KW-1185">Reference proteome</keyword>